<evidence type="ECO:0000256" key="1">
    <source>
        <dbReference type="SAM" id="SignalP"/>
    </source>
</evidence>
<accession>E9EEW4</accession>
<dbReference type="KEGG" id="maw:19252723"/>
<reference evidence="2 3" key="1">
    <citation type="journal article" date="2011" name="PLoS Genet.">
        <title>Genome sequencing and comparative transcriptomics of the model entomopathogenic fungi Metarhizium anisopliae and M. acridum.</title>
        <authorList>
            <person name="Gao Q."/>
            <person name="Jin K."/>
            <person name="Ying S.H."/>
            <person name="Zhang Y."/>
            <person name="Xiao G."/>
            <person name="Shang Y."/>
            <person name="Duan Z."/>
            <person name="Hu X."/>
            <person name="Xie X.Q."/>
            <person name="Zhou G."/>
            <person name="Peng G."/>
            <person name="Luo Z."/>
            <person name="Huang W."/>
            <person name="Wang B."/>
            <person name="Fang W."/>
            <person name="Wang S."/>
            <person name="Zhong Y."/>
            <person name="Ma L.J."/>
            <person name="St Leger R.J."/>
            <person name="Zhao G.P."/>
            <person name="Pei Y."/>
            <person name="Feng M.G."/>
            <person name="Xia Y."/>
            <person name="Wang C."/>
        </authorList>
    </citation>
    <scope>NUCLEOTIDE SEQUENCE [LARGE SCALE GENOMIC DNA]</scope>
    <source>
        <strain evidence="2 3">CQMa 102</strain>
    </source>
</reference>
<dbReference type="GeneID" id="19252723"/>
<organism evidence="3">
    <name type="scientific">Metarhizium acridum (strain CQMa 102)</name>
    <dbReference type="NCBI Taxonomy" id="655827"/>
    <lineage>
        <taxon>Eukaryota</taxon>
        <taxon>Fungi</taxon>
        <taxon>Dikarya</taxon>
        <taxon>Ascomycota</taxon>
        <taxon>Pezizomycotina</taxon>
        <taxon>Sordariomycetes</taxon>
        <taxon>Hypocreomycetidae</taxon>
        <taxon>Hypocreales</taxon>
        <taxon>Clavicipitaceae</taxon>
        <taxon>Metarhizium</taxon>
    </lineage>
</organism>
<dbReference type="InParanoid" id="E9EEW4"/>
<dbReference type="Pfam" id="PF22701">
    <property type="entry name" value="Mala_s_1-like"/>
    <property type="match status" value="1"/>
</dbReference>
<dbReference type="InterPro" id="IPR054550">
    <property type="entry name" value="Mala_s_1-like"/>
</dbReference>
<dbReference type="InterPro" id="IPR011044">
    <property type="entry name" value="Quino_amine_DH_bsu"/>
</dbReference>
<feature type="signal peptide" evidence="1">
    <location>
        <begin position="1"/>
        <end position="18"/>
    </location>
</feature>
<dbReference type="HOGENOM" id="CLU_052674_0_0_1"/>
<dbReference type="RefSeq" id="XP_007814752.1">
    <property type="nucleotide sequence ID" value="XM_007816561.1"/>
</dbReference>
<name>E9EEW4_METAQ</name>
<dbReference type="CDD" id="cd12811">
    <property type="entry name" value="MALA"/>
    <property type="match status" value="1"/>
</dbReference>
<keyword evidence="3" id="KW-1185">Reference proteome</keyword>
<proteinExistence type="predicted"/>
<dbReference type="OrthoDB" id="4434395at2759"/>
<evidence type="ECO:0000313" key="3">
    <source>
        <dbReference type="Proteomes" id="UP000002499"/>
    </source>
</evidence>
<dbReference type="SUPFAM" id="SSF50969">
    <property type="entry name" value="YVTN repeat-like/Quinoprotein amine dehydrogenase"/>
    <property type="match status" value="1"/>
</dbReference>
<keyword evidence="1" id="KW-0732">Signal</keyword>
<dbReference type="Proteomes" id="UP000002499">
    <property type="component" value="Unassembled WGS sequence"/>
</dbReference>
<dbReference type="STRING" id="655827.E9EEW4"/>
<feature type="chain" id="PRO_5003235696" evidence="1">
    <location>
        <begin position="19"/>
        <end position="357"/>
    </location>
</feature>
<dbReference type="AlphaFoldDB" id="E9EEW4"/>
<gene>
    <name evidence="2" type="ORF">MAC_08412</name>
</gene>
<evidence type="ECO:0000313" key="2">
    <source>
        <dbReference type="EMBL" id="EFY85520.1"/>
    </source>
</evidence>
<dbReference type="EMBL" id="GL698574">
    <property type="protein sequence ID" value="EFY85520.1"/>
    <property type="molecule type" value="Genomic_DNA"/>
</dbReference>
<dbReference type="eggNOG" id="ENOG502T4QF">
    <property type="taxonomic scope" value="Eukaryota"/>
</dbReference>
<sequence>MRAGLLPSLTALGAVANALPATDCANNANTAANGDVIIDSFQLYPESADFNKANGKTYMSVLYNASVAVYNADQNRIEDIITFDRTLQPEFHASGVEVDPKQNQLSVAINAGIAFDTQGENVTGDNFLYKVALSGKPETLWKINLNDVTKGAYSGCQDMAHDNCGNTFVVCTYPGAIVKVNSNGQEAKLWYQSNYTRPGEKPIKAGLTGIVASGDLFIVNDAQANKLVSFKKRDGEGKRVEIPVSGLTGETGDDGVYLPEKYGGKVLLTQLSGKGTNVFVSKDGWKSAEFVKLIPSKYISKQGFAVATVQIKERIYGVIEYFMDAANKVPGTVAGNRTQFELEDLTTQIDELVKGKI</sequence>
<protein>
    <submittedName>
        <fullName evidence="2">TRI14-like protein</fullName>
    </submittedName>
</protein>